<protein>
    <submittedName>
        <fullName evidence="7">Aspartate/methionine/tyrosine aminotransferase</fullName>
    </submittedName>
</protein>
<dbReference type="CDD" id="cd00609">
    <property type="entry name" value="AAT_like"/>
    <property type="match status" value="1"/>
</dbReference>
<dbReference type="GO" id="GO:0030170">
    <property type="term" value="F:pyridoxal phosphate binding"/>
    <property type="evidence" value="ECO:0007669"/>
    <property type="project" value="InterPro"/>
</dbReference>
<dbReference type="Proteomes" id="UP000219167">
    <property type="component" value="Unassembled WGS sequence"/>
</dbReference>
<dbReference type="Gene3D" id="3.40.640.10">
    <property type="entry name" value="Type I PLP-dependent aspartate aminotransferase-like (Major domain)"/>
    <property type="match status" value="1"/>
</dbReference>
<evidence type="ECO:0000256" key="5">
    <source>
        <dbReference type="ARBA" id="ARBA00022898"/>
    </source>
</evidence>
<dbReference type="InterPro" id="IPR015424">
    <property type="entry name" value="PyrdxlP-dep_Trfase"/>
</dbReference>
<keyword evidence="8" id="KW-1185">Reference proteome</keyword>
<dbReference type="NCBIfam" id="NF006488">
    <property type="entry name" value="PRK08912.1"/>
    <property type="match status" value="1"/>
</dbReference>
<dbReference type="AlphaFoldDB" id="A0A285UF50"/>
<keyword evidence="3 7" id="KW-0032">Aminotransferase</keyword>
<dbReference type="InterPro" id="IPR051326">
    <property type="entry name" value="Kynurenine-oxoglutarate_AT"/>
</dbReference>
<comment type="similarity">
    <text evidence="2">Belongs to the class-I pyridoxal-phosphate-dependent aminotransferase family.</text>
</comment>
<evidence type="ECO:0000313" key="8">
    <source>
        <dbReference type="Proteomes" id="UP000219167"/>
    </source>
</evidence>
<dbReference type="Pfam" id="PF00155">
    <property type="entry name" value="Aminotran_1_2"/>
    <property type="match status" value="1"/>
</dbReference>
<proteinExistence type="inferred from homology"/>
<evidence type="ECO:0000259" key="6">
    <source>
        <dbReference type="Pfam" id="PF00155"/>
    </source>
</evidence>
<comment type="cofactor">
    <cofactor evidence="1">
        <name>pyridoxal 5'-phosphate</name>
        <dbReference type="ChEBI" id="CHEBI:597326"/>
    </cofactor>
</comment>
<dbReference type="GO" id="GO:0005737">
    <property type="term" value="C:cytoplasm"/>
    <property type="evidence" value="ECO:0007669"/>
    <property type="project" value="TreeGrafter"/>
</dbReference>
<name>A0A285UF50_9HYPH</name>
<evidence type="ECO:0000256" key="3">
    <source>
        <dbReference type="ARBA" id="ARBA00022576"/>
    </source>
</evidence>
<dbReference type="InterPro" id="IPR015421">
    <property type="entry name" value="PyrdxlP-dep_Trfase_major"/>
</dbReference>
<dbReference type="SUPFAM" id="SSF53383">
    <property type="entry name" value="PLP-dependent transferases"/>
    <property type="match status" value="1"/>
</dbReference>
<evidence type="ECO:0000256" key="2">
    <source>
        <dbReference type="ARBA" id="ARBA00007441"/>
    </source>
</evidence>
<dbReference type="PANTHER" id="PTHR43807:SF20">
    <property type="entry name" value="FI04487P"/>
    <property type="match status" value="1"/>
</dbReference>
<evidence type="ECO:0000256" key="4">
    <source>
        <dbReference type="ARBA" id="ARBA00022679"/>
    </source>
</evidence>
<dbReference type="PANTHER" id="PTHR43807">
    <property type="entry name" value="FI04487P"/>
    <property type="match status" value="1"/>
</dbReference>
<reference evidence="7 8" key="1">
    <citation type="submission" date="2017-08" db="EMBL/GenBank/DDBJ databases">
        <authorList>
            <person name="de Groot N.N."/>
        </authorList>
    </citation>
    <scope>NUCLEOTIDE SEQUENCE [LARGE SCALE GENOMIC DNA]</scope>
    <source>
        <strain evidence="7 8">JC85</strain>
    </source>
</reference>
<dbReference type="InterPro" id="IPR015422">
    <property type="entry name" value="PyrdxlP-dep_Trfase_small"/>
</dbReference>
<feature type="domain" description="Aminotransferase class I/classII large" evidence="6">
    <location>
        <begin position="46"/>
        <end position="397"/>
    </location>
</feature>
<evidence type="ECO:0000313" key="7">
    <source>
        <dbReference type="EMBL" id="SOC40500.1"/>
    </source>
</evidence>
<sequence>MSIKFIDTILSLNLTQGTALANRIFGAQGTSIFESMSRLARETGSLNLGQGFPEGLEPAELIEAAVKALRDGPHQYPPMFGLPELRRAVAENSRRFQGIELDWEREVLVTSGATEALADTFLALLNDGDEVILFEPAYDAYATLIRRAGAIPVPVRLSPPDWALPREALERAITPRTRLIVVNNPMNPIGKVFDEAERAILAELAERHDLVIVADEVYEHLVFDDRAFVSLLAIPELRDRVVRIGSAGKTFSVTGWKVGYVSASPELLAPISRAHQYVTFTTPPALQAAVAAGLNLPDSYFEDLRRGLAARRDALFGGLLSAGFDVADAPATYFAIADISAFDPVGDDLSFCRRLTVEAKVTPVPVSAFYAERDVTSHVRFCFAKSFETLGEAVHRLARWRDTHGWKKAS</sequence>
<dbReference type="FunFam" id="3.40.640.10:FF:000024">
    <property type="entry name" value="Kynurenine--oxoglutarate transaminase 3"/>
    <property type="match status" value="1"/>
</dbReference>
<organism evidence="7 8">
    <name type="scientific">Rhizobium subbaraonis</name>
    <dbReference type="NCBI Taxonomy" id="908946"/>
    <lineage>
        <taxon>Bacteria</taxon>
        <taxon>Pseudomonadati</taxon>
        <taxon>Pseudomonadota</taxon>
        <taxon>Alphaproteobacteria</taxon>
        <taxon>Hyphomicrobiales</taxon>
        <taxon>Rhizobiaceae</taxon>
        <taxon>Rhizobium/Agrobacterium group</taxon>
        <taxon>Rhizobium</taxon>
    </lineage>
</organism>
<dbReference type="EMBL" id="OBQD01000007">
    <property type="protein sequence ID" value="SOC40500.1"/>
    <property type="molecule type" value="Genomic_DNA"/>
</dbReference>
<keyword evidence="4 7" id="KW-0808">Transferase</keyword>
<evidence type="ECO:0000256" key="1">
    <source>
        <dbReference type="ARBA" id="ARBA00001933"/>
    </source>
</evidence>
<dbReference type="GO" id="GO:0016212">
    <property type="term" value="F:kynurenine-oxoglutarate transaminase activity"/>
    <property type="evidence" value="ECO:0007669"/>
    <property type="project" value="TreeGrafter"/>
</dbReference>
<dbReference type="InterPro" id="IPR004839">
    <property type="entry name" value="Aminotransferase_I/II_large"/>
</dbReference>
<gene>
    <name evidence="7" type="ORF">SAMN05892877_107266</name>
</gene>
<dbReference type="Gene3D" id="3.90.1150.10">
    <property type="entry name" value="Aspartate Aminotransferase, domain 1"/>
    <property type="match status" value="1"/>
</dbReference>
<accession>A0A285UF50</accession>
<keyword evidence="5" id="KW-0663">Pyridoxal phosphate</keyword>